<keyword evidence="1" id="KW-0812">Transmembrane</keyword>
<dbReference type="Proteomes" id="UP000531561">
    <property type="component" value="Unassembled WGS sequence"/>
</dbReference>
<protein>
    <submittedName>
        <fullName evidence="2">Uncharacterized protein</fullName>
    </submittedName>
</protein>
<gene>
    <name evidence="2" type="ORF">Bfra_006935</name>
</gene>
<name>A0A8H6B5D5_9HELO</name>
<dbReference type="AlphaFoldDB" id="A0A8H6B5D5"/>
<evidence type="ECO:0000313" key="2">
    <source>
        <dbReference type="EMBL" id="KAF5879728.1"/>
    </source>
</evidence>
<comment type="caution">
    <text evidence="2">The sequence shown here is derived from an EMBL/GenBank/DDBJ whole genome shotgun (WGS) entry which is preliminary data.</text>
</comment>
<dbReference type="RefSeq" id="XP_037198672.1">
    <property type="nucleotide sequence ID" value="XM_037337306.1"/>
</dbReference>
<proteinExistence type="predicted"/>
<organism evidence="2 3">
    <name type="scientific">Botrytis fragariae</name>
    <dbReference type="NCBI Taxonomy" id="1964551"/>
    <lineage>
        <taxon>Eukaryota</taxon>
        <taxon>Fungi</taxon>
        <taxon>Dikarya</taxon>
        <taxon>Ascomycota</taxon>
        <taxon>Pezizomycotina</taxon>
        <taxon>Leotiomycetes</taxon>
        <taxon>Helotiales</taxon>
        <taxon>Sclerotiniaceae</taxon>
        <taxon>Botrytis</taxon>
    </lineage>
</organism>
<sequence length="91" mass="10521">MKLLGTITTIDEPIVMIVVTVIFALQPPTSITLWNVNGLPNNGRKRWLKRETRAQMHLIKLRVAGYCYHANTPEKYIHFLINLSYPVQVNF</sequence>
<evidence type="ECO:0000256" key="1">
    <source>
        <dbReference type="SAM" id="Phobius"/>
    </source>
</evidence>
<dbReference type="EMBL" id="JABFCT010000001">
    <property type="protein sequence ID" value="KAF5879728.1"/>
    <property type="molecule type" value="Genomic_DNA"/>
</dbReference>
<reference evidence="2 3" key="1">
    <citation type="journal article" date="2020" name="Phytopathology">
        <title>A high-quality genome resource of Botrytis fragariae, a new and rapidly spreading fungal pathogen causing strawberry gray mold in the U.S.A.</title>
        <authorList>
            <person name="Wu Y."/>
            <person name="Saski C.A."/>
            <person name="Schnabel G."/>
            <person name="Xiao S."/>
            <person name="Hu M."/>
        </authorList>
    </citation>
    <scope>NUCLEOTIDE SEQUENCE [LARGE SCALE GENOMIC DNA]</scope>
    <source>
        <strain evidence="2 3">BVB16</strain>
    </source>
</reference>
<keyword evidence="1" id="KW-1133">Transmembrane helix</keyword>
<accession>A0A8H6B5D5</accession>
<evidence type="ECO:0000313" key="3">
    <source>
        <dbReference type="Proteomes" id="UP000531561"/>
    </source>
</evidence>
<keyword evidence="3" id="KW-1185">Reference proteome</keyword>
<keyword evidence="1" id="KW-0472">Membrane</keyword>
<dbReference type="GeneID" id="59260998"/>
<feature type="transmembrane region" description="Helical" evidence="1">
    <location>
        <begin position="14"/>
        <end position="36"/>
    </location>
</feature>